<dbReference type="GO" id="GO:0045013">
    <property type="term" value="P:carbon catabolite repression of transcription"/>
    <property type="evidence" value="ECO:0007669"/>
    <property type="project" value="TreeGrafter"/>
</dbReference>
<gene>
    <name evidence="4" type="ORF">DASB73_024460</name>
</gene>
<feature type="region of interest" description="Disordered" evidence="3">
    <location>
        <begin position="1"/>
        <end position="33"/>
    </location>
</feature>
<evidence type="ECO:0008006" key="6">
    <source>
        <dbReference type="Google" id="ProtNLM"/>
    </source>
</evidence>
<dbReference type="Pfam" id="PF00400">
    <property type="entry name" value="WD40"/>
    <property type="match status" value="3"/>
</dbReference>
<dbReference type="SMART" id="SM00320">
    <property type="entry name" value="WD40"/>
    <property type="match status" value="4"/>
</dbReference>
<reference evidence="4 5" key="1">
    <citation type="journal article" date="2023" name="Elife">
        <title>Identification of key yeast species and microbe-microbe interactions impacting larval growth of Drosophila in the wild.</title>
        <authorList>
            <person name="Mure A."/>
            <person name="Sugiura Y."/>
            <person name="Maeda R."/>
            <person name="Honda K."/>
            <person name="Sakurai N."/>
            <person name="Takahashi Y."/>
            <person name="Watada M."/>
            <person name="Katoh T."/>
            <person name="Gotoh A."/>
            <person name="Gotoh Y."/>
            <person name="Taniguchi I."/>
            <person name="Nakamura K."/>
            <person name="Hayashi T."/>
            <person name="Katayama T."/>
            <person name="Uemura T."/>
            <person name="Hattori Y."/>
        </authorList>
    </citation>
    <scope>NUCLEOTIDE SEQUENCE [LARGE SCALE GENOMIC DNA]</scope>
    <source>
        <strain evidence="4 5">SB-73</strain>
    </source>
</reference>
<dbReference type="InterPro" id="IPR051362">
    <property type="entry name" value="WD_repeat_creC_regulators"/>
</dbReference>
<evidence type="ECO:0000256" key="1">
    <source>
        <dbReference type="ARBA" id="ARBA00022574"/>
    </source>
</evidence>
<dbReference type="InterPro" id="IPR036322">
    <property type="entry name" value="WD40_repeat_dom_sf"/>
</dbReference>
<dbReference type="GO" id="GO:0032153">
    <property type="term" value="C:cell division site"/>
    <property type="evidence" value="ECO:0007669"/>
    <property type="project" value="TreeGrafter"/>
</dbReference>
<comment type="caution">
    <text evidence="4">The sequence shown here is derived from an EMBL/GenBank/DDBJ whole genome shotgun (WGS) entry which is preliminary data.</text>
</comment>
<dbReference type="InterPro" id="IPR015943">
    <property type="entry name" value="WD40/YVTN_repeat-like_dom_sf"/>
</dbReference>
<proteinExistence type="predicted"/>
<evidence type="ECO:0000256" key="2">
    <source>
        <dbReference type="ARBA" id="ARBA00022737"/>
    </source>
</evidence>
<evidence type="ECO:0000313" key="4">
    <source>
        <dbReference type="EMBL" id="GMM51483.1"/>
    </source>
</evidence>
<dbReference type="PANTHER" id="PTHR14107:SF16">
    <property type="entry name" value="AT02583P"/>
    <property type="match status" value="1"/>
</dbReference>
<name>A0AAV5RJ29_STABA</name>
<accession>A0AAV5RJ29</accession>
<dbReference type="GO" id="GO:0005634">
    <property type="term" value="C:nucleus"/>
    <property type="evidence" value="ECO:0007669"/>
    <property type="project" value="TreeGrafter"/>
</dbReference>
<organism evidence="4 5">
    <name type="scientific">Starmerella bacillaris</name>
    <name type="common">Yeast</name>
    <name type="synonym">Candida zemplinina</name>
    <dbReference type="NCBI Taxonomy" id="1247836"/>
    <lineage>
        <taxon>Eukaryota</taxon>
        <taxon>Fungi</taxon>
        <taxon>Dikarya</taxon>
        <taxon>Ascomycota</taxon>
        <taxon>Saccharomycotina</taxon>
        <taxon>Dipodascomycetes</taxon>
        <taxon>Dipodascales</taxon>
        <taxon>Trichomonascaceae</taxon>
        <taxon>Starmerella</taxon>
    </lineage>
</organism>
<evidence type="ECO:0000256" key="3">
    <source>
        <dbReference type="SAM" id="MobiDB-lite"/>
    </source>
</evidence>
<dbReference type="AlphaFoldDB" id="A0AAV5RJ29"/>
<sequence length="517" mass="57933">MSTSEGNNNDGNANVSGNQRIPSGSKSSEKGTMLSPMPSSFLIDAHDTLYHPIDVLSLPKITQGLLPSSQPSQCILSGDPYSPEFLCTGPRINPIFHAEYPSNRKPTKRPRGSIKNNNSSFIHRGFVYDKLDESSKCSKCLLLVFYDKTIMLLDYGDRHKKIEPISKIVLTKAWPMCFELNKATASSQQLDVIIGTSTGDLLWLELVSQKYERINKHGNVTRSPVTAIAWVPNSESLVVAAHADGLIIVYDIQCEDRTGPIDNAKWDLHEDHDKSFHVILSLADSDSSDKKRSVKAIYRLTNKGVHISCLKFSSNSKLIVSSQDDYLKIFDLETESTTDLVPSLFAGIRVHALTPDKKYLALGGEDGIISLIDTQNFNLIVRLVGHQAWVKAMAFDEYNDYQQGYRLTSVGEDYRLLVWDFTPNTLYYPKWQPAVAIAPDELYGTEAHTCGSSNTLVHARYPSYKTPVAFPLAHIRPVIPEFGEHGLSDVRVTHQQLLAVTEDAKIWTWEKEFIRRD</sequence>
<dbReference type="Gene3D" id="2.130.10.10">
    <property type="entry name" value="YVTN repeat-like/Quinoprotein amine dehydrogenase"/>
    <property type="match status" value="1"/>
</dbReference>
<feature type="compositionally biased region" description="Low complexity" evidence="3">
    <location>
        <begin position="1"/>
        <end position="18"/>
    </location>
</feature>
<dbReference type="GO" id="GO:0051286">
    <property type="term" value="C:cell tip"/>
    <property type="evidence" value="ECO:0007669"/>
    <property type="project" value="TreeGrafter"/>
</dbReference>
<protein>
    <recommendedName>
        <fullName evidence="6">WD40 repeat-like protein</fullName>
    </recommendedName>
</protein>
<dbReference type="EMBL" id="BTGC01000008">
    <property type="protein sequence ID" value="GMM51483.1"/>
    <property type="molecule type" value="Genomic_DNA"/>
</dbReference>
<evidence type="ECO:0000313" key="5">
    <source>
        <dbReference type="Proteomes" id="UP001362899"/>
    </source>
</evidence>
<keyword evidence="5" id="KW-1185">Reference proteome</keyword>
<keyword evidence="1" id="KW-0853">WD repeat</keyword>
<dbReference type="SUPFAM" id="SSF50978">
    <property type="entry name" value="WD40 repeat-like"/>
    <property type="match status" value="1"/>
</dbReference>
<dbReference type="InterPro" id="IPR001680">
    <property type="entry name" value="WD40_rpt"/>
</dbReference>
<keyword evidence="2" id="KW-0677">Repeat</keyword>
<dbReference type="PANTHER" id="PTHR14107">
    <property type="entry name" value="WD REPEAT PROTEIN"/>
    <property type="match status" value="1"/>
</dbReference>
<dbReference type="Proteomes" id="UP001362899">
    <property type="component" value="Unassembled WGS sequence"/>
</dbReference>